<gene>
    <name evidence="1" type="primary">g5872</name>
    <name evidence="1" type="ORF">NpPPO83_00005872</name>
</gene>
<proteinExistence type="predicted"/>
<name>A0ACB5RW89_9PEZI</name>
<evidence type="ECO:0000313" key="2">
    <source>
        <dbReference type="Proteomes" id="UP001165186"/>
    </source>
</evidence>
<protein>
    <submittedName>
        <fullName evidence="1">Uncharacterized protein</fullName>
    </submittedName>
</protein>
<evidence type="ECO:0000313" key="1">
    <source>
        <dbReference type="EMBL" id="GME24731.1"/>
    </source>
</evidence>
<dbReference type="Proteomes" id="UP001165186">
    <property type="component" value="Unassembled WGS sequence"/>
</dbReference>
<comment type="caution">
    <text evidence="1">The sequence shown here is derived from an EMBL/GenBank/DDBJ whole genome shotgun (WGS) entry which is preliminary data.</text>
</comment>
<dbReference type="EMBL" id="BSXG01000015">
    <property type="protein sequence ID" value="GME24731.1"/>
    <property type="molecule type" value="Genomic_DNA"/>
</dbReference>
<sequence length="282" mass="32529">MLLQRSTKAPGPSVAHKKQTGLMDLPTEIRQRIFSKVVGFCNLRRKTAQLIFSLPEEPSRRHEAVRRLKQVENTVASDPKKAEISKADARKYTAFRRLSCVNHVIRMEMTCVEMNWLTKDLPIDIFELPYWKPTHGQTVVTIAIKPYDARVRHFNNINNEVVRFKCMSDASELSEHSEIANPYYTPDYSGSDECLIHEVVQRHVPKSITCIQLTSITWNGVTFERMDFIFSISRKRTELVAFKNGEGLYDRYCMESLSYLQTAEFSAWLMKTQHGEGESVST</sequence>
<keyword evidence="2" id="KW-1185">Reference proteome</keyword>
<accession>A0ACB5RW89</accession>
<reference evidence="1" key="1">
    <citation type="submission" date="2024-09" db="EMBL/GenBank/DDBJ databases">
        <title>Draft Genome Sequences of Neofusicoccum parvum.</title>
        <authorList>
            <person name="Ashida A."/>
            <person name="Camagna M."/>
            <person name="Tanaka A."/>
            <person name="Takemoto D."/>
        </authorList>
    </citation>
    <scope>NUCLEOTIDE SEQUENCE</scope>
    <source>
        <strain evidence="1">PPO83</strain>
    </source>
</reference>
<organism evidence="1 2">
    <name type="scientific">Neofusicoccum parvum</name>
    <dbReference type="NCBI Taxonomy" id="310453"/>
    <lineage>
        <taxon>Eukaryota</taxon>
        <taxon>Fungi</taxon>
        <taxon>Dikarya</taxon>
        <taxon>Ascomycota</taxon>
        <taxon>Pezizomycotina</taxon>
        <taxon>Dothideomycetes</taxon>
        <taxon>Dothideomycetes incertae sedis</taxon>
        <taxon>Botryosphaeriales</taxon>
        <taxon>Botryosphaeriaceae</taxon>
        <taxon>Neofusicoccum</taxon>
    </lineage>
</organism>